<gene>
    <name evidence="4" type="ORF">HJG60_003644</name>
</gene>
<evidence type="ECO:0000256" key="1">
    <source>
        <dbReference type="ARBA" id="ARBA00022737"/>
    </source>
</evidence>
<dbReference type="FunFam" id="3.10.20.230:FF:000004">
    <property type="entry name" value="Doublecortin domain containing 2"/>
    <property type="match status" value="1"/>
</dbReference>
<feature type="domain" description="Doublecortin" evidence="3">
    <location>
        <begin position="40"/>
        <end position="118"/>
    </location>
</feature>
<dbReference type="SMART" id="SM00537">
    <property type="entry name" value="DCX"/>
    <property type="match status" value="1"/>
</dbReference>
<evidence type="ECO:0000259" key="3">
    <source>
        <dbReference type="PROSITE" id="PS50309"/>
    </source>
</evidence>
<dbReference type="GO" id="GO:0005815">
    <property type="term" value="C:microtubule organizing center"/>
    <property type="evidence" value="ECO:0007669"/>
    <property type="project" value="TreeGrafter"/>
</dbReference>
<dbReference type="AlphaFoldDB" id="A0A834ABE7"/>
<dbReference type="PANTHER" id="PTHR23004:SF10">
    <property type="entry name" value="DOUBLECORTIN DOMAIN-CONTAINING PROTEIN 2B"/>
    <property type="match status" value="1"/>
</dbReference>
<dbReference type="Pfam" id="PF03607">
    <property type="entry name" value="DCX"/>
    <property type="match status" value="1"/>
</dbReference>
<evidence type="ECO:0000313" key="4">
    <source>
        <dbReference type="EMBL" id="KAF6108182.1"/>
    </source>
</evidence>
<dbReference type="InterPro" id="IPR036572">
    <property type="entry name" value="Doublecortin_dom_sf"/>
</dbReference>
<evidence type="ECO:0000313" key="5">
    <source>
        <dbReference type="Proteomes" id="UP000664940"/>
    </source>
</evidence>
<evidence type="ECO:0000256" key="2">
    <source>
        <dbReference type="SAM" id="MobiDB-lite"/>
    </source>
</evidence>
<protein>
    <submittedName>
        <fullName evidence="4">Doublecortin domain containing 2B</fullName>
    </submittedName>
</protein>
<dbReference type="SUPFAM" id="SSF89837">
    <property type="entry name" value="Doublecortin (DC)"/>
    <property type="match status" value="1"/>
</dbReference>
<name>A0A834ABE7_9CHIR</name>
<comment type="caution">
    <text evidence="4">The sequence shown here is derived from an EMBL/GenBank/DDBJ whole genome shotgun (WGS) entry which is preliminary data.</text>
</comment>
<dbReference type="Gene3D" id="3.10.20.230">
    <property type="entry name" value="Doublecortin domain"/>
    <property type="match status" value="1"/>
</dbReference>
<feature type="compositionally biased region" description="Basic and acidic residues" evidence="2">
    <location>
        <begin position="133"/>
        <end position="145"/>
    </location>
</feature>
<reference evidence="4 5" key="1">
    <citation type="journal article" date="2020" name="Nature">
        <title>Six reference-quality genomes reveal evolution of bat adaptations.</title>
        <authorList>
            <person name="Jebb D."/>
            <person name="Huang Z."/>
            <person name="Pippel M."/>
            <person name="Hughes G.M."/>
            <person name="Lavrichenko K."/>
            <person name="Devanna P."/>
            <person name="Winkler S."/>
            <person name="Jermiin L.S."/>
            <person name="Skirmuntt E.C."/>
            <person name="Katzourakis A."/>
            <person name="Burkitt-Gray L."/>
            <person name="Ray D.A."/>
            <person name="Sullivan K.A.M."/>
            <person name="Roscito J.G."/>
            <person name="Kirilenko B.M."/>
            <person name="Davalos L.M."/>
            <person name="Corthals A.P."/>
            <person name="Power M.L."/>
            <person name="Jones G."/>
            <person name="Ransome R.D."/>
            <person name="Dechmann D.K.N."/>
            <person name="Locatelli A.G."/>
            <person name="Puechmaille S.J."/>
            <person name="Fedrigo O."/>
            <person name="Jarvis E.D."/>
            <person name="Hiller M."/>
            <person name="Vernes S.C."/>
            <person name="Myers E.W."/>
            <person name="Teeling E.C."/>
        </authorList>
    </citation>
    <scope>NUCLEOTIDE SEQUENCE [LARGE SCALE GENOMIC DNA]</scope>
    <source>
        <strain evidence="4">Bat1K_MPI-CBG_1</strain>
    </source>
</reference>
<dbReference type="GO" id="GO:0005874">
    <property type="term" value="C:microtubule"/>
    <property type="evidence" value="ECO:0007669"/>
    <property type="project" value="TreeGrafter"/>
</dbReference>
<keyword evidence="1" id="KW-0677">Repeat</keyword>
<dbReference type="PROSITE" id="PS50309">
    <property type="entry name" value="DC"/>
    <property type="match status" value="1"/>
</dbReference>
<dbReference type="GO" id="GO:0035556">
    <property type="term" value="P:intracellular signal transduction"/>
    <property type="evidence" value="ECO:0007669"/>
    <property type="project" value="InterPro"/>
</dbReference>
<organism evidence="4 5">
    <name type="scientific">Phyllostomus discolor</name>
    <name type="common">pale spear-nosed bat</name>
    <dbReference type="NCBI Taxonomy" id="89673"/>
    <lineage>
        <taxon>Eukaryota</taxon>
        <taxon>Metazoa</taxon>
        <taxon>Chordata</taxon>
        <taxon>Craniata</taxon>
        <taxon>Vertebrata</taxon>
        <taxon>Euteleostomi</taxon>
        <taxon>Mammalia</taxon>
        <taxon>Eutheria</taxon>
        <taxon>Laurasiatheria</taxon>
        <taxon>Chiroptera</taxon>
        <taxon>Yangochiroptera</taxon>
        <taxon>Phyllostomidae</taxon>
        <taxon>Phyllostominae</taxon>
        <taxon>Phyllostomus</taxon>
    </lineage>
</organism>
<accession>A0A834ABE7</accession>
<dbReference type="Proteomes" id="UP000664940">
    <property type="component" value="Unassembled WGS sequence"/>
</dbReference>
<dbReference type="PANTHER" id="PTHR23004">
    <property type="entry name" value="DOUBLECORTIN DOMAIN CONTAINING 2"/>
    <property type="match status" value="1"/>
</dbReference>
<dbReference type="InterPro" id="IPR003533">
    <property type="entry name" value="Doublecortin_dom"/>
</dbReference>
<proteinExistence type="predicted"/>
<dbReference type="EMBL" id="JABVXQ010000005">
    <property type="protein sequence ID" value="KAF6108182.1"/>
    <property type="molecule type" value="Genomic_DNA"/>
</dbReference>
<feature type="region of interest" description="Disordered" evidence="2">
    <location>
        <begin position="128"/>
        <end position="166"/>
    </location>
</feature>
<sequence length="188" mass="20287">MGGKGPMHWFLNRLLAPFVPSHIENSGDPSPHQAALCPSVFRNGDLSSPPFSLKLSQAANEDWETVLKLLTEKAKLQTGAVCKLCTMEGLPLSARETLVSGRYYVAVGEDEFKGLPYLELLVPSPSLPRGCGHPRDPTPRPHEQGVSDMKGQKQQGKGRTVAAGPSCGSGSVLTSLHPPNNLVRLFFF</sequence>